<organism evidence="9 10">
    <name type="scientific">Lacticaseibacillus zeae DSM 20178 = KCTC 3804</name>
    <dbReference type="NCBI Taxonomy" id="1423816"/>
    <lineage>
        <taxon>Bacteria</taxon>
        <taxon>Bacillati</taxon>
        <taxon>Bacillota</taxon>
        <taxon>Bacilli</taxon>
        <taxon>Lactobacillales</taxon>
        <taxon>Lactobacillaceae</taxon>
        <taxon>Lacticaseibacillus</taxon>
    </lineage>
</organism>
<evidence type="ECO:0000256" key="1">
    <source>
        <dbReference type="ARBA" id="ARBA00022679"/>
    </source>
</evidence>
<feature type="domain" description="PRD" evidence="8">
    <location>
        <begin position="190"/>
        <end position="293"/>
    </location>
</feature>
<dbReference type="eggNOG" id="COG1762">
    <property type="taxonomic scope" value="Bacteria"/>
</dbReference>
<keyword evidence="4" id="KW-0010">Activator</keyword>
<gene>
    <name evidence="9" type="ORF">FD51_GL002605</name>
</gene>
<sequence length="662" mass="75430">MKQKERELMLYLVENQDQYVTSKDLANTLLMTPRTVRSYVKSLKVMIEKHGASLEAKPSFGYRLHILHPVAFDLFFNQHKVLSPKVDDTATASESIDRQNYILNKLLIEDEALLMDDLADRLFVSRSTLSKDMIAVREKLEPYALHLESRANKGFYVVGTERNRRHFILDYFFSHGQNNFQRFMENKSFFADVSFEQLTIVVIDECREASLRLSDFIIQNIVLYLALSIERVRKGNSLPPVKVEQAPEHQRHDAVAERIMKRIARSTGLQFSKSEVAYLAIQLVAMAKGNPQDSTDQALWKDMDQVLKRIETETGYPVSTDYALRKSLAEHIKPMLVRLQQGIQLKNPLLKEIKTHYPQYFADTKRFLRMSKILSAYTINDDETAYMAMHLMAAVEKYHNAHKLRTLIICATGYGSAELLNNRVQKEFGEALNIVGVKGYYEVDDESLADVDLIISAIDLSTQVLRVPVIQVSVFLGEMDVRAIRQFLETHNRPHGKATSKVEAIAAVDKSLFDQFIGSSRFVRWTEPVNRETVLNHLCAQLALLEPANFADELKAQVHQREQMSSIIFSPKIAVPHPAMPVGQFTQIAIGVIPAGLKWSESFSAVQLVFLLSPSYLGNRGLTSVTQTIVALTDHADWQTSLVAAPDFKSFRHRFLQMMEEE</sequence>
<dbReference type="AlphaFoldDB" id="A0A0R1EUQ4"/>
<dbReference type="eggNOG" id="COG3711">
    <property type="taxonomic scope" value="Bacteria"/>
</dbReference>
<dbReference type="PROSITE" id="PS51094">
    <property type="entry name" value="PTS_EIIA_TYPE_2"/>
    <property type="match status" value="1"/>
</dbReference>
<evidence type="ECO:0000256" key="2">
    <source>
        <dbReference type="ARBA" id="ARBA00022737"/>
    </source>
</evidence>
<dbReference type="GO" id="GO:0006355">
    <property type="term" value="P:regulation of DNA-templated transcription"/>
    <property type="evidence" value="ECO:0007669"/>
    <property type="project" value="InterPro"/>
</dbReference>
<evidence type="ECO:0000313" key="9">
    <source>
        <dbReference type="EMBL" id="KRK12718.1"/>
    </source>
</evidence>
<keyword evidence="3" id="KW-0805">Transcription regulation</keyword>
<dbReference type="Proteomes" id="UP000051984">
    <property type="component" value="Unassembled WGS sequence"/>
</dbReference>
<dbReference type="Pfam" id="PF05043">
    <property type="entry name" value="Mga"/>
    <property type="match status" value="1"/>
</dbReference>
<protein>
    <submittedName>
        <fullName evidence="9">BglG family transcriptional regulator</fullName>
    </submittedName>
</protein>
<evidence type="ECO:0000259" key="8">
    <source>
        <dbReference type="PROSITE" id="PS51372"/>
    </source>
</evidence>
<dbReference type="SUPFAM" id="SSF52794">
    <property type="entry name" value="PTS system IIB component-like"/>
    <property type="match status" value="1"/>
</dbReference>
<dbReference type="SUPFAM" id="SSF55804">
    <property type="entry name" value="Phoshotransferase/anion transport protein"/>
    <property type="match status" value="1"/>
</dbReference>
<dbReference type="InterPro" id="IPR036388">
    <property type="entry name" value="WH-like_DNA-bd_sf"/>
</dbReference>
<dbReference type="InterPro" id="IPR002178">
    <property type="entry name" value="PTS_EIIA_type-2_dom"/>
</dbReference>
<dbReference type="PATRIC" id="fig|1423816.3.peg.2707"/>
<dbReference type="InterPro" id="IPR013011">
    <property type="entry name" value="PTS_EIIB_2"/>
</dbReference>
<dbReference type="Pfam" id="PF00359">
    <property type="entry name" value="PTS_EIIA_2"/>
    <property type="match status" value="1"/>
</dbReference>
<feature type="domain" description="PTS EIIA type-2" evidence="6">
    <location>
        <begin position="515"/>
        <end position="662"/>
    </location>
</feature>
<dbReference type="Gene3D" id="3.40.930.10">
    <property type="entry name" value="Mannitol-specific EII, Chain A"/>
    <property type="match status" value="1"/>
</dbReference>
<dbReference type="InterPro" id="IPR036095">
    <property type="entry name" value="PTS_EIIB-like_sf"/>
</dbReference>
<dbReference type="SUPFAM" id="SSF63520">
    <property type="entry name" value="PTS-regulatory domain, PRD"/>
    <property type="match status" value="2"/>
</dbReference>
<dbReference type="InterPro" id="IPR036634">
    <property type="entry name" value="PRD_sf"/>
</dbReference>
<dbReference type="Pfam" id="PF08279">
    <property type="entry name" value="HTH_11"/>
    <property type="match status" value="1"/>
</dbReference>
<proteinExistence type="predicted"/>
<evidence type="ECO:0000259" key="6">
    <source>
        <dbReference type="PROSITE" id="PS51094"/>
    </source>
</evidence>
<dbReference type="PROSITE" id="PS51099">
    <property type="entry name" value="PTS_EIIB_TYPE_2"/>
    <property type="match status" value="1"/>
</dbReference>
<dbReference type="GO" id="GO:0003677">
    <property type="term" value="F:DNA binding"/>
    <property type="evidence" value="ECO:0007669"/>
    <property type="project" value="InterPro"/>
</dbReference>
<feature type="domain" description="PRD" evidence="8">
    <location>
        <begin position="294"/>
        <end position="401"/>
    </location>
</feature>
<keyword evidence="5" id="KW-0804">Transcription</keyword>
<feature type="domain" description="PTS EIIB type-2" evidence="7">
    <location>
        <begin position="404"/>
        <end position="496"/>
    </location>
</feature>
<dbReference type="Pfam" id="PF02302">
    <property type="entry name" value="PTS_IIB"/>
    <property type="match status" value="1"/>
</dbReference>
<keyword evidence="2" id="KW-0677">Repeat</keyword>
<comment type="caution">
    <text evidence="9">The sequence shown here is derived from an EMBL/GenBank/DDBJ whole genome shotgun (WGS) entry which is preliminary data.</text>
</comment>
<dbReference type="InterPro" id="IPR011608">
    <property type="entry name" value="PRD"/>
</dbReference>
<dbReference type="InterPro" id="IPR007737">
    <property type="entry name" value="Mga_HTH"/>
</dbReference>
<dbReference type="RefSeq" id="WP_010493447.1">
    <property type="nucleotide sequence ID" value="NZ_AZCT01000005.1"/>
</dbReference>
<dbReference type="GO" id="GO:0008982">
    <property type="term" value="F:protein-N(PI)-phosphohistidine-sugar phosphotransferase activity"/>
    <property type="evidence" value="ECO:0007669"/>
    <property type="project" value="InterPro"/>
</dbReference>
<reference evidence="9 10" key="1">
    <citation type="journal article" date="2015" name="Genome Announc.">
        <title>Expanding the biotechnology potential of lactobacilli through comparative genomics of 213 strains and associated genera.</title>
        <authorList>
            <person name="Sun Z."/>
            <person name="Harris H.M."/>
            <person name="McCann A."/>
            <person name="Guo C."/>
            <person name="Argimon S."/>
            <person name="Zhang W."/>
            <person name="Yang X."/>
            <person name="Jeffery I.B."/>
            <person name="Cooney J.C."/>
            <person name="Kagawa T.F."/>
            <person name="Liu W."/>
            <person name="Song Y."/>
            <person name="Salvetti E."/>
            <person name="Wrobel A."/>
            <person name="Rasinkangas P."/>
            <person name="Parkhill J."/>
            <person name="Rea M.C."/>
            <person name="O'Sullivan O."/>
            <person name="Ritari J."/>
            <person name="Douillard F.P."/>
            <person name="Paul Ross R."/>
            <person name="Yang R."/>
            <person name="Briner A.E."/>
            <person name="Felis G.E."/>
            <person name="de Vos W.M."/>
            <person name="Barrangou R."/>
            <person name="Klaenhammer T.R."/>
            <person name="Caufield P.W."/>
            <person name="Cui Y."/>
            <person name="Zhang H."/>
            <person name="O'Toole P.W."/>
        </authorList>
    </citation>
    <scope>NUCLEOTIDE SEQUENCE [LARGE SCALE GENOMIC DNA]</scope>
    <source>
        <strain evidence="9 10">DSM 20178</strain>
    </source>
</reference>
<dbReference type="CDD" id="cd05568">
    <property type="entry name" value="PTS_IIB_bgl_like"/>
    <property type="match status" value="1"/>
</dbReference>
<evidence type="ECO:0000256" key="4">
    <source>
        <dbReference type="ARBA" id="ARBA00023159"/>
    </source>
</evidence>
<dbReference type="InterPro" id="IPR016152">
    <property type="entry name" value="PTrfase/Anion_transptr"/>
</dbReference>
<evidence type="ECO:0000256" key="5">
    <source>
        <dbReference type="ARBA" id="ARBA00023163"/>
    </source>
</evidence>
<dbReference type="PROSITE" id="PS51372">
    <property type="entry name" value="PRD_2"/>
    <property type="match status" value="2"/>
</dbReference>
<keyword evidence="1" id="KW-0808">Transferase</keyword>
<evidence type="ECO:0000256" key="3">
    <source>
        <dbReference type="ARBA" id="ARBA00023015"/>
    </source>
</evidence>
<name>A0A0R1EUQ4_LACZE</name>
<dbReference type="PANTHER" id="PTHR30185">
    <property type="entry name" value="CRYPTIC BETA-GLUCOSIDE BGL OPERON ANTITERMINATOR"/>
    <property type="match status" value="1"/>
</dbReference>
<dbReference type="Gene3D" id="3.40.50.2300">
    <property type="match status" value="1"/>
</dbReference>
<evidence type="ECO:0000313" key="10">
    <source>
        <dbReference type="Proteomes" id="UP000051984"/>
    </source>
</evidence>
<dbReference type="GO" id="GO:0009401">
    <property type="term" value="P:phosphoenolpyruvate-dependent sugar phosphotransferase system"/>
    <property type="evidence" value="ECO:0007669"/>
    <property type="project" value="InterPro"/>
</dbReference>
<dbReference type="PANTHER" id="PTHR30185:SF18">
    <property type="entry name" value="TRANSCRIPTIONAL REGULATOR MTLR"/>
    <property type="match status" value="1"/>
</dbReference>
<dbReference type="Pfam" id="PF00874">
    <property type="entry name" value="PRD"/>
    <property type="match status" value="2"/>
</dbReference>
<dbReference type="InterPro" id="IPR016032">
    <property type="entry name" value="Sig_transdc_resp-reg_C-effctor"/>
</dbReference>
<dbReference type="EMBL" id="AZCT01000005">
    <property type="protein sequence ID" value="KRK12718.1"/>
    <property type="molecule type" value="Genomic_DNA"/>
</dbReference>
<dbReference type="InterPro" id="IPR013196">
    <property type="entry name" value="HTH_11"/>
</dbReference>
<dbReference type="Gene3D" id="1.10.1790.10">
    <property type="entry name" value="PRD domain"/>
    <property type="match status" value="2"/>
</dbReference>
<evidence type="ECO:0000259" key="7">
    <source>
        <dbReference type="PROSITE" id="PS51099"/>
    </source>
</evidence>
<dbReference type="InterPro" id="IPR050661">
    <property type="entry name" value="BglG_antiterminators"/>
</dbReference>
<dbReference type="InterPro" id="IPR003501">
    <property type="entry name" value="PTS_EIIB_2/3"/>
</dbReference>
<accession>A0A0R1EUQ4</accession>
<dbReference type="Gene3D" id="1.10.10.10">
    <property type="entry name" value="Winged helix-like DNA-binding domain superfamily/Winged helix DNA-binding domain"/>
    <property type="match status" value="2"/>
</dbReference>
<dbReference type="SUPFAM" id="SSF46894">
    <property type="entry name" value="C-terminal effector domain of the bipartite response regulators"/>
    <property type="match status" value="1"/>
</dbReference>